<feature type="domain" description="Proteasome alpha-type subunits" evidence="8">
    <location>
        <begin position="25"/>
        <end position="47"/>
    </location>
</feature>
<dbReference type="GO" id="GO:0005737">
    <property type="term" value="C:cytoplasm"/>
    <property type="evidence" value="ECO:0007669"/>
    <property type="project" value="UniProtKB-SubCell"/>
</dbReference>
<evidence type="ECO:0000256" key="4">
    <source>
        <dbReference type="ARBA" id="ARBA00023242"/>
    </source>
</evidence>
<comment type="subunit">
    <text evidence="6">The 26S proteasome consists of a 20S proteasome core and two 19S regulatory subunits.</text>
</comment>
<accession>U6LYT0</accession>
<dbReference type="Pfam" id="PF10584">
    <property type="entry name" value="Proteasome_A_N"/>
    <property type="match status" value="1"/>
</dbReference>
<comment type="function">
    <text evidence="1">The proteasome is a multicatalytic proteinase complex which is characterized by its ability to cleave peptides with Arg, Phe, Tyr, Leu, and Glu adjacent to the leaving group at neutral or slightly basic pH. The proteasome has an ATP-dependent proteolytic activity.</text>
</comment>
<dbReference type="InterPro" id="IPR001353">
    <property type="entry name" value="Proteasome_sua/b"/>
</dbReference>
<evidence type="ECO:0000256" key="2">
    <source>
        <dbReference type="ARBA" id="ARBA00022490"/>
    </source>
</evidence>
<evidence type="ECO:0000256" key="3">
    <source>
        <dbReference type="ARBA" id="ARBA00022942"/>
    </source>
</evidence>
<comment type="similarity">
    <text evidence="5 6">Belongs to the peptidase T1A family.</text>
</comment>
<dbReference type="GO" id="GO:0006511">
    <property type="term" value="P:ubiquitin-dependent protein catabolic process"/>
    <property type="evidence" value="ECO:0007669"/>
    <property type="project" value="InterPro"/>
</dbReference>
<keyword evidence="10" id="KW-1185">Reference proteome</keyword>
<dbReference type="Pfam" id="PF00227">
    <property type="entry name" value="Proteasome"/>
    <property type="match status" value="1"/>
</dbReference>
<keyword evidence="3 5" id="KW-0647">Proteasome</keyword>
<dbReference type="NCBIfam" id="NF003075">
    <property type="entry name" value="PRK03996.1"/>
    <property type="match status" value="1"/>
</dbReference>
<dbReference type="SUPFAM" id="SSF56235">
    <property type="entry name" value="N-terminal nucleophile aminohydrolases (Ntn hydrolases)"/>
    <property type="match status" value="1"/>
</dbReference>
<dbReference type="Gene3D" id="3.60.20.10">
    <property type="entry name" value="Glutamine Phosphoribosylpyrophosphate, subunit 1, domain 1"/>
    <property type="match status" value="1"/>
</dbReference>
<dbReference type="PANTHER" id="PTHR11599">
    <property type="entry name" value="PROTEASOME SUBUNIT ALPHA/BETA"/>
    <property type="match status" value="1"/>
</dbReference>
<organism evidence="9 10">
    <name type="scientific">Eimeria brunetti</name>
    <dbReference type="NCBI Taxonomy" id="51314"/>
    <lineage>
        <taxon>Eukaryota</taxon>
        <taxon>Sar</taxon>
        <taxon>Alveolata</taxon>
        <taxon>Apicomplexa</taxon>
        <taxon>Conoidasida</taxon>
        <taxon>Coccidia</taxon>
        <taxon>Eucoccidiorida</taxon>
        <taxon>Eimeriorina</taxon>
        <taxon>Eimeriidae</taxon>
        <taxon>Eimeria</taxon>
    </lineage>
</organism>
<dbReference type="InterPro" id="IPR029055">
    <property type="entry name" value="Ntn_hydrolases_N"/>
</dbReference>
<evidence type="ECO:0000313" key="9">
    <source>
        <dbReference type="EMBL" id="CDJ52940.1"/>
    </source>
</evidence>
<dbReference type="AlphaFoldDB" id="U6LYT0"/>
<dbReference type="PROSITE" id="PS00388">
    <property type="entry name" value="PROTEASOME_ALPHA_1"/>
    <property type="match status" value="1"/>
</dbReference>
<dbReference type="VEuPathDB" id="ToxoDB:EBH_0005530"/>
<protein>
    <recommendedName>
        <fullName evidence="6">Proteasome subunit alpha type</fullName>
    </recommendedName>
</protein>
<reference evidence="9" key="2">
    <citation type="submission" date="2013-10" db="EMBL/GenBank/DDBJ databases">
        <authorList>
            <person name="Aslett M."/>
        </authorList>
    </citation>
    <scope>NUCLEOTIDE SEQUENCE [LARGE SCALE GENOMIC DNA]</scope>
    <source>
        <strain evidence="9">Houghton</strain>
    </source>
</reference>
<dbReference type="PROSITE" id="PS00854">
    <property type="entry name" value="PROTEASOME_BETA_1"/>
    <property type="match status" value="1"/>
</dbReference>
<evidence type="ECO:0000256" key="1">
    <source>
        <dbReference type="ARBA" id="ARBA00002000"/>
    </source>
</evidence>
<gene>
    <name evidence="9" type="ORF">EBH_0005530</name>
</gene>
<dbReference type="GO" id="GO:0019773">
    <property type="term" value="C:proteasome core complex, alpha-subunit complex"/>
    <property type="evidence" value="ECO:0007669"/>
    <property type="project" value="UniProtKB-UniRule"/>
</dbReference>
<keyword evidence="2 6" id="KW-0963">Cytoplasm</keyword>
<dbReference type="Proteomes" id="UP000030750">
    <property type="component" value="Unassembled WGS sequence"/>
</dbReference>
<dbReference type="PROSITE" id="PS51475">
    <property type="entry name" value="PROTEASOME_ALPHA_2"/>
    <property type="match status" value="1"/>
</dbReference>
<dbReference type="FunFam" id="3.60.20.10:FF:000031">
    <property type="entry name" value="Proteasome subunit alpha type"/>
    <property type="match status" value="1"/>
</dbReference>
<dbReference type="InterPro" id="IPR023332">
    <property type="entry name" value="Proteasome_alpha-type"/>
</dbReference>
<keyword evidence="4 6" id="KW-0539">Nucleus</keyword>
<evidence type="ECO:0000259" key="8">
    <source>
        <dbReference type="PROSITE" id="PS00388"/>
    </source>
</evidence>
<evidence type="ECO:0000256" key="5">
    <source>
        <dbReference type="PROSITE-ProRule" id="PRU00808"/>
    </source>
</evidence>
<dbReference type="CDD" id="cd03752">
    <property type="entry name" value="proteasome_alpha_type_4"/>
    <property type="match status" value="1"/>
</dbReference>
<dbReference type="SMART" id="SM00948">
    <property type="entry name" value="Proteasome_A_N"/>
    <property type="match status" value="1"/>
</dbReference>
<dbReference type="InterPro" id="IPR050115">
    <property type="entry name" value="Proteasome_alpha"/>
</dbReference>
<dbReference type="GO" id="GO:0005634">
    <property type="term" value="C:nucleus"/>
    <property type="evidence" value="ECO:0007669"/>
    <property type="project" value="UniProtKB-SubCell"/>
</dbReference>
<comment type="subcellular location">
    <subcellularLocation>
        <location evidence="6">Cytoplasm</location>
    </subcellularLocation>
    <subcellularLocation>
        <location evidence="6">Nucleus</location>
    </subcellularLocation>
</comment>
<dbReference type="OrthoDB" id="431557at2759"/>
<name>U6LYT0_9EIME</name>
<reference evidence="9" key="1">
    <citation type="submission" date="2013-10" db="EMBL/GenBank/DDBJ databases">
        <title>Genomic analysis of the causative agents of coccidiosis in chickens.</title>
        <authorList>
            <person name="Reid A.J."/>
            <person name="Blake D."/>
            <person name="Billington K."/>
            <person name="Browne H."/>
            <person name="Dunn M."/>
            <person name="Hung S."/>
            <person name="Kawahara F."/>
            <person name="Miranda-Saavedra D."/>
            <person name="Mourier T."/>
            <person name="Nagra H."/>
            <person name="Otto T.D."/>
            <person name="Rawlings N."/>
            <person name="Sanchez A."/>
            <person name="Sanders M."/>
            <person name="Subramaniam C."/>
            <person name="Tay Y."/>
            <person name="Dear P."/>
            <person name="Doerig C."/>
            <person name="Gruber A."/>
            <person name="Parkinson J."/>
            <person name="Shirley M."/>
            <person name="Wan K.L."/>
            <person name="Berriman M."/>
            <person name="Tomley F."/>
            <person name="Pain A."/>
        </authorList>
    </citation>
    <scope>NUCLEOTIDE SEQUENCE [LARGE SCALE GENOMIC DNA]</scope>
    <source>
        <strain evidence="9">Houghton</strain>
    </source>
</reference>
<dbReference type="InterPro" id="IPR000426">
    <property type="entry name" value="Proteasome_asu_N"/>
</dbReference>
<sequence>MLGLPRKSARKTFGTPGTSRMSRRYDSRTTTFSPEGRLYQVEYALEAINNASSTLGILAKDGVVLAADKMVTSKLLDHGRAKEKLYKVDNHVMCAVAGLTADANILINQARINAQRFLYQYGEPQPIEQLVVQLCDIKQSYTQFGGLRPFGVSFLFAGWDKHYGFQLYHTDPSGNYSGWKATAIGVNNQSAQTILKQELRDDMDVQAALDLAAKVLNKTMETAAPSADKLEIAVLQFDPQNPTVLEQRSLPAKEVEVLMKRAQEQQAEAQ</sequence>
<dbReference type="InterPro" id="IPR016050">
    <property type="entry name" value="Proteasome_bsu_CS"/>
</dbReference>
<dbReference type="EMBL" id="HG713223">
    <property type="protein sequence ID" value="CDJ52940.1"/>
    <property type="molecule type" value="Genomic_DNA"/>
</dbReference>
<feature type="region of interest" description="Disordered" evidence="7">
    <location>
        <begin position="1"/>
        <end position="27"/>
    </location>
</feature>
<evidence type="ECO:0000256" key="7">
    <source>
        <dbReference type="SAM" id="MobiDB-lite"/>
    </source>
</evidence>
<evidence type="ECO:0000256" key="6">
    <source>
        <dbReference type="RuleBase" id="RU000551"/>
    </source>
</evidence>
<evidence type="ECO:0000313" key="10">
    <source>
        <dbReference type="Proteomes" id="UP000030750"/>
    </source>
</evidence>
<proteinExistence type="inferred from homology"/>